<organism evidence="6 8">
    <name type="scientific">Roseomonas gilardii</name>
    <dbReference type="NCBI Taxonomy" id="257708"/>
    <lineage>
        <taxon>Bacteria</taxon>
        <taxon>Pseudomonadati</taxon>
        <taxon>Pseudomonadota</taxon>
        <taxon>Alphaproteobacteria</taxon>
        <taxon>Acetobacterales</taxon>
        <taxon>Roseomonadaceae</taxon>
        <taxon>Roseomonas</taxon>
    </lineage>
</organism>
<dbReference type="PANTHER" id="PTHR30346:SF0">
    <property type="entry name" value="HCA OPERON TRANSCRIPTIONAL ACTIVATOR HCAR"/>
    <property type="match status" value="1"/>
</dbReference>
<dbReference type="EMBL" id="JAVVDO010000079">
    <property type="protein sequence ID" value="MDT8333827.1"/>
    <property type="molecule type" value="Genomic_DNA"/>
</dbReference>
<dbReference type="GO" id="GO:0032993">
    <property type="term" value="C:protein-DNA complex"/>
    <property type="evidence" value="ECO:0007669"/>
    <property type="project" value="TreeGrafter"/>
</dbReference>
<dbReference type="AlphaFoldDB" id="A0A1L7AI53"/>
<dbReference type="InterPro" id="IPR005119">
    <property type="entry name" value="LysR_subst-bd"/>
</dbReference>
<keyword evidence="9" id="KW-1185">Reference proteome</keyword>
<dbReference type="PROSITE" id="PS50931">
    <property type="entry name" value="HTH_LYSR"/>
    <property type="match status" value="1"/>
</dbReference>
<dbReference type="Pfam" id="PF00126">
    <property type="entry name" value="HTH_1"/>
    <property type="match status" value="1"/>
</dbReference>
<evidence type="ECO:0000313" key="7">
    <source>
        <dbReference type="EMBL" id="MDT8333827.1"/>
    </source>
</evidence>
<dbReference type="Pfam" id="PF03466">
    <property type="entry name" value="LysR_substrate"/>
    <property type="match status" value="1"/>
</dbReference>
<dbReference type="Proteomes" id="UP000185494">
    <property type="component" value="Chromosome 1"/>
</dbReference>
<dbReference type="Proteomes" id="UP001258945">
    <property type="component" value="Unassembled WGS sequence"/>
</dbReference>
<dbReference type="RefSeq" id="WP_075799248.1">
    <property type="nucleotide sequence ID" value="NZ_CP015583.1"/>
</dbReference>
<dbReference type="Gene3D" id="1.10.10.10">
    <property type="entry name" value="Winged helix-like DNA-binding domain superfamily/Winged helix DNA-binding domain"/>
    <property type="match status" value="1"/>
</dbReference>
<evidence type="ECO:0000256" key="2">
    <source>
        <dbReference type="ARBA" id="ARBA00023015"/>
    </source>
</evidence>
<keyword evidence="3" id="KW-0238">DNA-binding</keyword>
<keyword evidence="2" id="KW-0805">Transcription regulation</keyword>
<dbReference type="GO" id="GO:0003700">
    <property type="term" value="F:DNA-binding transcription factor activity"/>
    <property type="evidence" value="ECO:0007669"/>
    <property type="project" value="InterPro"/>
</dbReference>
<dbReference type="Gene3D" id="3.40.190.10">
    <property type="entry name" value="Periplasmic binding protein-like II"/>
    <property type="match status" value="2"/>
</dbReference>
<feature type="domain" description="HTH lysR-type" evidence="5">
    <location>
        <begin position="2"/>
        <end position="59"/>
    </location>
</feature>
<dbReference type="PRINTS" id="PR00039">
    <property type="entry name" value="HTHLYSR"/>
</dbReference>
<evidence type="ECO:0000256" key="1">
    <source>
        <dbReference type="ARBA" id="ARBA00009437"/>
    </source>
</evidence>
<accession>A0A1L7AI53</accession>
<dbReference type="InterPro" id="IPR036388">
    <property type="entry name" value="WH-like_DNA-bd_sf"/>
</dbReference>
<keyword evidence="4" id="KW-0804">Transcription</keyword>
<evidence type="ECO:0000313" key="9">
    <source>
        <dbReference type="Proteomes" id="UP001258945"/>
    </source>
</evidence>
<name>A0A1L7AI53_9PROT</name>
<reference evidence="7" key="3">
    <citation type="submission" date="2023-09" db="EMBL/GenBank/DDBJ databases">
        <authorList>
            <person name="Schober I."/>
            <person name="Bunk B."/>
        </authorList>
    </citation>
    <scope>NUCLEOTIDE SEQUENCE</scope>
    <source>
        <strain evidence="7">DSM 103800</strain>
    </source>
</reference>
<evidence type="ECO:0000256" key="3">
    <source>
        <dbReference type="ARBA" id="ARBA00023125"/>
    </source>
</evidence>
<evidence type="ECO:0000259" key="5">
    <source>
        <dbReference type="PROSITE" id="PS50931"/>
    </source>
</evidence>
<comment type="similarity">
    <text evidence="1">Belongs to the LysR transcriptional regulatory family.</text>
</comment>
<protein>
    <submittedName>
        <fullName evidence="6">LysR family transcriptional regulator</fullName>
    </submittedName>
</protein>
<dbReference type="FunFam" id="1.10.10.10:FF:000001">
    <property type="entry name" value="LysR family transcriptional regulator"/>
    <property type="match status" value="1"/>
</dbReference>
<dbReference type="SUPFAM" id="SSF46785">
    <property type="entry name" value="Winged helix' DNA-binding domain"/>
    <property type="match status" value="1"/>
</dbReference>
<dbReference type="InterPro" id="IPR036390">
    <property type="entry name" value="WH_DNA-bd_sf"/>
</dbReference>
<evidence type="ECO:0000313" key="8">
    <source>
        <dbReference type="Proteomes" id="UP000185494"/>
    </source>
</evidence>
<dbReference type="EMBL" id="CP015583">
    <property type="protein sequence ID" value="APT58486.1"/>
    <property type="molecule type" value="Genomic_DNA"/>
</dbReference>
<evidence type="ECO:0000313" key="6">
    <source>
        <dbReference type="EMBL" id="APT58486.1"/>
    </source>
</evidence>
<dbReference type="STRING" id="257708.RGI145_16580"/>
<evidence type="ECO:0000256" key="4">
    <source>
        <dbReference type="ARBA" id="ARBA00023163"/>
    </source>
</evidence>
<dbReference type="SUPFAM" id="SSF53850">
    <property type="entry name" value="Periplasmic binding protein-like II"/>
    <property type="match status" value="1"/>
</dbReference>
<reference evidence="6 8" key="1">
    <citation type="submission" date="2016-05" db="EMBL/GenBank/DDBJ databases">
        <title>Complete Genome and Methylome Analysis of Psychrotrophic Bacterial Isolates from Antarctic Lake Untersee.</title>
        <authorList>
            <person name="Fomenkov A."/>
            <person name="Akimov V.N."/>
            <person name="Vasilyeva L.V."/>
            <person name="Andersen D."/>
            <person name="Vincze T."/>
            <person name="Roberts R.J."/>
        </authorList>
    </citation>
    <scope>NUCLEOTIDE SEQUENCE [LARGE SCALE GENOMIC DNA]</scope>
    <source>
        <strain evidence="6 8">U14-5</strain>
    </source>
</reference>
<dbReference type="InterPro" id="IPR000847">
    <property type="entry name" value="LysR_HTH_N"/>
</dbReference>
<reference evidence="7 9" key="2">
    <citation type="journal article" date="2019" name="Microb. Pathog.">
        <title>Comparison of VITEK 2, MALDI-TOF MS, 16S rRNA gene sequencing, and whole-genome sequencing for identification of Roseomonas mucosa.</title>
        <authorList>
            <person name="Rudolph W.W."/>
            <person name="Gunzer F."/>
            <person name="Trauth M."/>
            <person name="Bunk B."/>
            <person name="Bigge R."/>
            <person name="Schrottner P."/>
        </authorList>
    </citation>
    <scope>NUCLEOTIDE SEQUENCE [LARGE SCALE GENOMIC DNA]</scope>
    <source>
        <strain evidence="7 9">DSM 103800</strain>
    </source>
</reference>
<dbReference type="PANTHER" id="PTHR30346">
    <property type="entry name" value="TRANSCRIPTIONAL DUAL REGULATOR HCAR-RELATED"/>
    <property type="match status" value="1"/>
</dbReference>
<proteinExistence type="inferred from homology"/>
<gene>
    <name evidence="6" type="ORF">RGI145_16580</name>
    <name evidence="7" type="ORF">RQ831_22480</name>
</gene>
<dbReference type="GO" id="GO:0003677">
    <property type="term" value="F:DNA binding"/>
    <property type="evidence" value="ECO:0007669"/>
    <property type="project" value="UniProtKB-KW"/>
</dbReference>
<sequence>MITLDQLRCFLAVAEEMNFRRAALRLNMTQPPLSRQIQALEHGIGTLLIDRSRRAIRLTPAGQSFLRSARRILEDVAGAAQDACRIASGDAGQLTLAFTAASSYVFLPRLVTLLRQRLPAINLVLREMTTPQQLAALQGDQIDLGLLRPPVTLPGMRAMRVYREPLVLALPSGHRLAQAGAIRLGELAAETLITYPPVEGPYLYGLVDGLLRVAGVTPAAVQYVTQTHSIMALVGAGLGVALLPQSAERFCPPDITFHSLVEEERASAELMLAWRTGSANPLVPVLRALLAADPQIAASGGGTASA</sequence>
<dbReference type="KEGG" id="rgi:RGI145_16580"/>